<protein>
    <submittedName>
        <fullName evidence="5">Iron ABC transporter substrate-binding protein</fullName>
    </submittedName>
</protein>
<dbReference type="OrthoDB" id="89746at2"/>
<evidence type="ECO:0000256" key="2">
    <source>
        <dbReference type="SAM" id="Coils"/>
    </source>
</evidence>
<dbReference type="InterPro" id="IPR002491">
    <property type="entry name" value="ABC_transptr_periplasmic_BD"/>
</dbReference>
<dbReference type="EMBL" id="JXSU01000007">
    <property type="protein sequence ID" value="KIS22952.1"/>
    <property type="molecule type" value="Genomic_DNA"/>
</dbReference>
<accession>A0A0D1BT55</accession>
<dbReference type="PANTHER" id="PTHR30535">
    <property type="entry name" value="VITAMIN B12-BINDING PROTEIN"/>
    <property type="match status" value="1"/>
</dbReference>
<gene>
    <name evidence="5" type="ORF">N495_04925</name>
</gene>
<name>A0A0D1BT55_CLOBO</name>
<evidence type="ECO:0000313" key="5">
    <source>
        <dbReference type="EMBL" id="KIS22952.1"/>
    </source>
</evidence>
<comment type="similarity">
    <text evidence="1">Belongs to the bacterial solute-binding protein 8 family.</text>
</comment>
<dbReference type="PATRIC" id="fig|1379739.3.peg.1308"/>
<dbReference type="HOGENOM" id="CLU_038034_7_0_9"/>
<organism evidence="5 6">
    <name type="scientific">Clostridium botulinum B2 450</name>
    <dbReference type="NCBI Taxonomy" id="1379739"/>
    <lineage>
        <taxon>Bacteria</taxon>
        <taxon>Bacillati</taxon>
        <taxon>Bacillota</taxon>
        <taxon>Clostridia</taxon>
        <taxon>Eubacteriales</taxon>
        <taxon>Clostridiaceae</taxon>
        <taxon>Clostridium</taxon>
    </lineage>
</organism>
<dbReference type="Proteomes" id="UP000032250">
    <property type="component" value="Unassembled WGS sequence"/>
</dbReference>
<feature type="coiled-coil region" evidence="2">
    <location>
        <begin position="189"/>
        <end position="216"/>
    </location>
</feature>
<evidence type="ECO:0000313" key="6">
    <source>
        <dbReference type="Proteomes" id="UP000032250"/>
    </source>
</evidence>
<dbReference type="Pfam" id="PF01497">
    <property type="entry name" value="Peripla_BP_2"/>
    <property type="match status" value="1"/>
</dbReference>
<dbReference type="AlphaFoldDB" id="A0A0D1BT55"/>
<dbReference type="PROSITE" id="PS50983">
    <property type="entry name" value="FE_B12_PBP"/>
    <property type="match status" value="1"/>
</dbReference>
<dbReference type="SUPFAM" id="SSF53807">
    <property type="entry name" value="Helical backbone' metal receptor"/>
    <property type="match status" value="1"/>
</dbReference>
<dbReference type="InterPro" id="IPR050902">
    <property type="entry name" value="ABC_Transporter_SBP"/>
</dbReference>
<dbReference type="RefSeq" id="WP_043031704.1">
    <property type="nucleotide sequence ID" value="NZ_JXSU01000007.1"/>
</dbReference>
<dbReference type="CDD" id="cd01148">
    <property type="entry name" value="TroA_a"/>
    <property type="match status" value="1"/>
</dbReference>
<dbReference type="PANTHER" id="PTHR30535:SF7">
    <property type="entry name" value="IRON(III) DICITRATE-BINDING PROTEIN"/>
    <property type="match status" value="1"/>
</dbReference>
<feature type="region of interest" description="Disordered" evidence="3">
    <location>
        <begin position="24"/>
        <end position="45"/>
    </location>
</feature>
<dbReference type="PROSITE" id="PS51257">
    <property type="entry name" value="PROKAR_LIPOPROTEIN"/>
    <property type="match status" value="1"/>
</dbReference>
<comment type="caution">
    <text evidence="5">The sequence shown here is derived from an EMBL/GenBank/DDBJ whole genome shotgun (WGS) entry which is preliminary data.</text>
</comment>
<sequence length="341" mass="37699">MNKKLIAITLSTLILVGGVTGCSNSKNTSTNKENSKNEQSANKPLKLDFVQTSRHDDSVSKFSMTYDKKPKKALAITNCMIEMMLSMGLEDQMAGTAYAENNILPALKPAYDKVTVMSKTHPSKEQLLSNGVDFIISWGSSFNDKGVGTIDWLNENKIKAYIPRSGEANATIDSIYEDFNNLGIIFDKEDKAKEVNNKIKSELKETTDKIKDIDKKVKVLGYDSGTDKAAVIGKGISNEIISLAQGENIFGNIDKTYPEVSMEEVIKKNPDVIMILEYSVGNGGETFENKVKALKANPALKDVNAIKNNKFIKVELTELYPGERVPGTVKKLAKEFYPDKF</sequence>
<evidence type="ECO:0000259" key="4">
    <source>
        <dbReference type="PROSITE" id="PS50983"/>
    </source>
</evidence>
<reference evidence="5 6" key="1">
    <citation type="submission" date="2014-06" db="EMBL/GenBank/DDBJ databases">
        <title>Genome characterization of distinct group I Clostridium botulinum lineages.</title>
        <authorList>
            <person name="Giordani F."/>
            <person name="Anselmo A."/>
            <person name="Fillo S."/>
            <person name="Palozzi A.M."/>
            <person name="Fortunato A."/>
            <person name="Gentile B."/>
            <person name="Ciammaruconi A."/>
            <person name="Anniballi F."/>
            <person name="De Medici D."/>
            <person name="Lista F."/>
        </authorList>
    </citation>
    <scope>NUCLEOTIDE SEQUENCE [LARGE SCALE GENOMIC DNA]</scope>
    <source>
        <strain evidence="5 6">B2 450</strain>
    </source>
</reference>
<proteinExistence type="inferred from homology"/>
<keyword evidence="2" id="KW-0175">Coiled coil</keyword>
<evidence type="ECO:0000256" key="1">
    <source>
        <dbReference type="ARBA" id="ARBA00008814"/>
    </source>
</evidence>
<dbReference type="Gene3D" id="3.40.50.1980">
    <property type="entry name" value="Nitrogenase molybdenum iron protein domain"/>
    <property type="match status" value="2"/>
</dbReference>
<feature type="domain" description="Fe/B12 periplasmic-binding" evidence="4">
    <location>
        <begin position="72"/>
        <end position="340"/>
    </location>
</feature>
<evidence type="ECO:0000256" key="3">
    <source>
        <dbReference type="SAM" id="MobiDB-lite"/>
    </source>
</evidence>